<accession>A0A9D4G7S2</accession>
<keyword evidence="1" id="KW-0862">Zinc</keyword>
<evidence type="ECO:0000313" key="3">
    <source>
        <dbReference type="EMBL" id="KAH3810135.1"/>
    </source>
</evidence>
<dbReference type="PANTHER" id="PTHR25462">
    <property type="entry name" value="BONUS, ISOFORM C-RELATED"/>
    <property type="match status" value="1"/>
</dbReference>
<dbReference type="SUPFAM" id="SSF57845">
    <property type="entry name" value="B-box zinc-binding domain"/>
    <property type="match status" value="1"/>
</dbReference>
<dbReference type="Gene3D" id="2.120.10.30">
    <property type="entry name" value="TolB, C-terminal domain"/>
    <property type="match status" value="1"/>
</dbReference>
<protein>
    <recommendedName>
        <fullName evidence="2">B box-type domain-containing protein</fullName>
    </recommendedName>
</protein>
<dbReference type="InterPro" id="IPR047153">
    <property type="entry name" value="TRIM45/56/19-like"/>
</dbReference>
<keyword evidence="4" id="KW-1185">Reference proteome</keyword>
<evidence type="ECO:0000313" key="4">
    <source>
        <dbReference type="Proteomes" id="UP000828390"/>
    </source>
</evidence>
<feature type="domain" description="B box-type" evidence="2">
    <location>
        <begin position="25"/>
        <end position="71"/>
    </location>
</feature>
<gene>
    <name evidence="3" type="ORF">DPMN_138521</name>
</gene>
<reference evidence="3" key="2">
    <citation type="submission" date="2020-11" db="EMBL/GenBank/DDBJ databases">
        <authorList>
            <person name="McCartney M.A."/>
            <person name="Auch B."/>
            <person name="Kono T."/>
            <person name="Mallez S."/>
            <person name="Becker A."/>
            <person name="Gohl D.M."/>
            <person name="Silverstein K.A.T."/>
            <person name="Koren S."/>
            <person name="Bechman K.B."/>
            <person name="Herman A."/>
            <person name="Abrahante J.E."/>
            <person name="Garbe J."/>
        </authorList>
    </citation>
    <scope>NUCLEOTIDE SEQUENCE</scope>
    <source>
        <strain evidence="3">Duluth1</strain>
        <tissue evidence="3">Whole animal</tissue>
    </source>
</reference>
<sequence length="586" mass="64954">MATVKLCDSNRDSAGDFIGECSVTQSCEPCMKTNVSKTATVFCKDCNEFLCDACKNPHTVYKSGKHDIVNSHDRKSLLLGVDMKGMDKCQEHDKEIEFFCHDHAKLCCSKCVLIHRKCDLLDEIANVCGQKRHELQAVKQSLINLQSEADSIITDFKHSETGLNESISKISSEVDAMRDRIIKQFEDAKQKLITEANTFKTSEVRFIENMRDASSNIKEEILKEVSMCCSVLERGTPSQKYIYSTKMKDKLNTIESILNKQHSIKSSSTLTVSFPKEVTTFLEMGDSVVILNCDRNKTAETSPISLSSLPRPITLELLVSVNLSKTEDDDKEPYLTGLDFLPDGRLVAVDNYNCKCIILNELLQRLGIPYKFNTNPCDVVCLSSDECAATLGKGKLVCLLSVSKDNVIRLTRIINTTSKFYSISCMSPLRMVVSSYDDPRPVKMLSVDGAESDFDHVTFPVTTYKIDESMCTYVQSKNTSVLTDRDANKVFMYDTLNGTSRAVTNNNIREPCSACAGPNDTVLVCSKNNHAIAHLTVDGDVLGFYPVDLKLPHSLCVSKDGTKLAVSNSATGAGKLQLYKISLAMS</sequence>
<dbReference type="PANTHER" id="PTHR25462:SF296">
    <property type="entry name" value="MEIOTIC P26, ISOFORM F"/>
    <property type="match status" value="1"/>
</dbReference>
<dbReference type="CDD" id="cd19776">
    <property type="entry name" value="Bbox2_TRIM25_C-IV"/>
    <property type="match status" value="1"/>
</dbReference>
<keyword evidence="1" id="KW-0479">Metal-binding</keyword>
<dbReference type="Proteomes" id="UP000828390">
    <property type="component" value="Unassembled WGS sequence"/>
</dbReference>
<name>A0A9D4G7S2_DREPO</name>
<dbReference type="PROSITE" id="PS50119">
    <property type="entry name" value="ZF_BBOX"/>
    <property type="match status" value="1"/>
</dbReference>
<evidence type="ECO:0000259" key="2">
    <source>
        <dbReference type="PROSITE" id="PS50119"/>
    </source>
</evidence>
<dbReference type="InterPro" id="IPR011042">
    <property type="entry name" value="6-blade_b-propeller_TolB-like"/>
</dbReference>
<evidence type="ECO:0000256" key="1">
    <source>
        <dbReference type="PROSITE-ProRule" id="PRU00024"/>
    </source>
</evidence>
<dbReference type="SUPFAM" id="SSF101898">
    <property type="entry name" value="NHL repeat"/>
    <property type="match status" value="1"/>
</dbReference>
<reference evidence="3" key="1">
    <citation type="journal article" date="2019" name="bioRxiv">
        <title>The Genome of the Zebra Mussel, Dreissena polymorpha: A Resource for Invasive Species Research.</title>
        <authorList>
            <person name="McCartney M.A."/>
            <person name="Auch B."/>
            <person name="Kono T."/>
            <person name="Mallez S."/>
            <person name="Zhang Y."/>
            <person name="Obille A."/>
            <person name="Becker A."/>
            <person name="Abrahante J.E."/>
            <person name="Garbe J."/>
            <person name="Badalamenti J.P."/>
            <person name="Herman A."/>
            <person name="Mangelson H."/>
            <person name="Liachko I."/>
            <person name="Sullivan S."/>
            <person name="Sone E.D."/>
            <person name="Koren S."/>
            <person name="Silverstein K.A.T."/>
            <person name="Beckman K.B."/>
            <person name="Gohl D.M."/>
        </authorList>
    </citation>
    <scope>NUCLEOTIDE SEQUENCE</scope>
    <source>
        <strain evidence="3">Duluth1</strain>
        <tissue evidence="3">Whole animal</tissue>
    </source>
</reference>
<dbReference type="Gene3D" id="3.30.160.60">
    <property type="entry name" value="Classic Zinc Finger"/>
    <property type="match status" value="1"/>
</dbReference>
<dbReference type="OrthoDB" id="5800423at2759"/>
<proteinExistence type="predicted"/>
<dbReference type="GO" id="GO:0008270">
    <property type="term" value="F:zinc ion binding"/>
    <property type="evidence" value="ECO:0007669"/>
    <property type="project" value="UniProtKB-KW"/>
</dbReference>
<keyword evidence="1" id="KW-0863">Zinc-finger</keyword>
<dbReference type="InterPro" id="IPR000315">
    <property type="entry name" value="Znf_B-box"/>
</dbReference>
<dbReference type="EMBL" id="JAIWYP010000006">
    <property type="protein sequence ID" value="KAH3810135.1"/>
    <property type="molecule type" value="Genomic_DNA"/>
</dbReference>
<organism evidence="3 4">
    <name type="scientific">Dreissena polymorpha</name>
    <name type="common">Zebra mussel</name>
    <name type="synonym">Mytilus polymorpha</name>
    <dbReference type="NCBI Taxonomy" id="45954"/>
    <lineage>
        <taxon>Eukaryota</taxon>
        <taxon>Metazoa</taxon>
        <taxon>Spiralia</taxon>
        <taxon>Lophotrochozoa</taxon>
        <taxon>Mollusca</taxon>
        <taxon>Bivalvia</taxon>
        <taxon>Autobranchia</taxon>
        <taxon>Heteroconchia</taxon>
        <taxon>Euheterodonta</taxon>
        <taxon>Imparidentia</taxon>
        <taxon>Neoheterodontei</taxon>
        <taxon>Myida</taxon>
        <taxon>Dreissenoidea</taxon>
        <taxon>Dreissenidae</taxon>
        <taxon>Dreissena</taxon>
    </lineage>
</organism>
<comment type="caution">
    <text evidence="3">The sequence shown here is derived from an EMBL/GenBank/DDBJ whole genome shotgun (WGS) entry which is preliminary data.</text>
</comment>
<dbReference type="AlphaFoldDB" id="A0A9D4G7S2"/>